<protein>
    <recommendedName>
        <fullName evidence="10">5-formaminoimidazole-4-carboxamide-1-(beta)-D-ribofuranosyl 5'-monophosphate synthetase</fullName>
        <ecNumber evidence="10">6.3.4.23</ecNumber>
    </recommendedName>
    <alternativeName>
        <fullName evidence="10">5-aminoimidazole-4-carboxamide-1-beta-D-ribofuranosyl 5'-monophosphate--formate ligase</fullName>
    </alternativeName>
</protein>
<comment type="function">
    <text evidence="10">Catalyzes the ATP- and formate-dependent formylation of 5-aminoimidazole-4-carboxamide-1-beta-d-ribofuranosyl 5'-monophosphate (AICAR) to 5-formaminoimidazole-4-carboxamide-1-beta-d-ribofuranosyl 5'-monophosphate (FAICAR) in the absence of folates.</text>
</comment>
<evidence type="ECO:0000256" key="1">
    <source>
        <dbReference type="ARBA" id="ARBA00001936"/>
    </source>
</evidence>
<evidence type="ECO:0000256" key="7">
    <source>
        <dbReference type="ARBA" id="ARBA00022840"/>
    </source>
</evidence>
<dbReference type="GO" id="GO:0000287">
    <property type="term" value="F:magnesium ion binding"/>
    <property type="evidence" value="ECO:0007669"/>
    <property type="project" value="InterPro"/>
</dbReference>
<organism evidence="12 13">
    <name type="scientific">Archaeoglobus profundus (strain DSM 5631 / JCM 9629 / NBRC 100127 / Av18)</name>
    <dbReference type="NCBI Taxonomy" id="572546"/>
    <lineage>
        <taxon>Archaea</taxon>
        <taxon>Methanobacteriati</taxon>
        <taxon>Methanobacteriota</taxon>
        <taxon>Archaeoglobi</taxon>
        <taxon>Archaeoglobales</taxon>
        <taxon>Archaeoglobaceae</taxon>
        <taxon>Archaeoglobus</taxon>
    </lineage>
</organism>
<feature type="binding site" evidence="10">
    <location>
        <position position="249"/>
    </location>
    <ligand>
        <name>5-amino-1-(5-phospho-beta-D-ribosyl)imidazole-4-carboxamide</name>
        <dbReference type="ChEBI" id="CHEBI:58475"/>
    </ligand>
</feature>
<evidence type="ECO:0000256" key="3">
    <source>
        <dbReference type="ARBA" id="ARBA00022598"/>
    </source>
</evidence>
<dbReference type="InterPro" id="IPR010672">
    <property type="entry name" value="IMP_biosynth_PurP_N"/>
</dbReference>
<dbReference type="RefSeq" id="WP_012940614.1">
    <property type="nucleotide sequence ID" value="NC_013741.1"/>
</dbReference>
<dbReference type="SUPFAM" id="SSF56059">
    <property type="entry name" value="Glutathione synthetase ATP-binding domain-like"/>
    <property type="match status" value="1"/>
</dbReference>
<sequence length="352" mass="40171">MREKILKVLRDYDLDEIKIGTLGSHSALNILKGAKDEGFETVCICRPKERIIYESFGVADEIIEVDDFKELLNDSFQDRLIKDNVILIPHGSFNAYLGQLNKIRVPFFGNRELMIWETDRFKQRKWLEMAGLRMPRSLKPEEIDGIAIVKYHGAMGGRGYFLVANRDDFYKKFEKLKAEGLVESLDDIEIQEYIVGANVYFSFFYSPMNERVELISIDRRYEAIDGIGRIPAEIQIKSGVFTSYTVIGNFPIVLRESLLAEALESAKAVVEVSKEIAYPGMVGPFCLETVFDDNAEMYVFEVSARIVAGTNVGVPISPYSYVLWGENMYMGRRIAREIRVAIEKDALGEIIY</sequence>
<evidence type="ECO:0000259" key="11">
    <source>
        <dbReference type="PROSITE" id="PS50975"/>
    </source>
</evidence>
<dbReference type="KEGG" id="apo:Arcpr_1226"/>
<comment type="cofactor">
    <cofactor evidence="1">
        <name>Mn(2+)</name>
        <dbReference type="ChEBI" id="CHEBI:29035"/>
    </cofactor>
</comment>
<dbReference type="PANTHER" id="PTHR38147">
    <property type="entry name" value="5-FORMAMINOIMIDAZOLE-4-CARBOXAMIDE-1-(BETA)-D-RIBOFURANOSYL 5'-MONOPHOSPHATE SYNTHETASE-RELATED"/>
    <property type="match status" value="1"/>
</dbReference>
<dbReference type="UniPathway" id="UPA00074">
    <property type="reaction ID" value="UER00134"/>
</dbReference>
<dbReference type="Pfam" id="PF06973">
    <property type="entry name" value="DUF1297"/>
    <property type="match status" value="1"/>
</dbReference>
<evidence type="ECO:0000313" key="12">
    <source>
        <dbReference type="EMBL" id="ADB58278.1"/>
    </source>
</evidence>
<evidence type="ECO:0000256" key="6">
    <source>
        <dbReference type="ARBA" id="ARBA00022755"/>
    </source>
</evidence>
<dbReference type="GO" id="GO:0005524">
    <property type="term" value="F:ATP binding"/>
    <property type="evidence" value="ECO:0007669"/>
    <property type="project" value="UniProtKB-UniRule"/>
</dbReference>
<dbReference type="GO" id="GO:0006189">
    <property type="term" value="P:'de novo' IMP biosynthetic process"/>
    <property type="evidence" value="ECO:0007669"/>
    <property type="project" value="UniProtKB-UniRule"/>
</dbReference>
<feature type="domain" description="ATP-grasp" evidence="11">
    <location>
        <begin position="113"/>
        <end position="343"/>
    </location>
</feature>
<dbReference type="EC" id="6.3.4.23" evidence="10"/>
<dbReference type="InterPro" id="IPR009720">
    <property type="entry name" value="IMP_biosynth_PurP_C"/>
</dbReference>
<dbReference type="PROSITE" id="PS50975">
    <property type="entry name" value="ATP_GRASP"/>
    <property type="match status" value="1"/>
</dbReference>
<keyword evidence="3 10" id="KW-0436">Ligase</keyword>
<name>D2RDT4_ARCPA</name>
<keyword evidence="7 10" id="KW-0067">ATP-binding</keyword>
<dbReference type="PaxDb" id="572546-Arcpr_1226"/>
<reference evidence="12 13" key="1">
    <citation type="journal article" date="2010" name="Stand. Genomic Sci.">
        <title>Complete genome sequence of Archaeoglobus profundus type strain (AV18).</title>
        <authorList>
            <person name="von Jan M."/>
            <person name="Lapidus A."/>
            <person name="Del Rio T.G."/>
            <person name="Copeland A."/>
            <person name="Tice H."/>
            <person name="Cheng J.F."/>
            <person name="Lucas S."/>
            <person name="Chen F."/>
            <person name="Nolan M."/>
            <person name="Goodwin L."/>
            <person name="Han C."/>
            <person name="Pitluck S."/>
            <person name="Liolios K."/>
            <person name="Ivanova N."/>
            <person name="Mavromatis K."/>
            <person name="Ovchinnikova G."/>
            <person name="Chertkov O."/>
            <person name="Pati A."/>
            <person name="Chen A."/>
            <person name="Palaniappan K."/>
            <person name="Land M."/>
            <person name="Hauser L."/>
            <person name="Chang Y.J."/>
            <person name="Jeffries C.D."/>
            <person name="Saunders E."/>
            <person name="Brettin T."/>
            <person name="Detter J.C."/>
            <person name="Chain P."/>
            <person name="Eichinger K."/>
            <person name="Huber H."/>
            <person name="Spring S."/>
            <person name="Rohde M."/>
            <person name="Goker M."/>
            <person name="Wirth R."/>
            <person name="Woyke T."/>
            <person name="Bristow J."/>
            <person name="Eisen J.A."/>
            <person name="Markowitz V."/>
            <person name="Hugenholtz P."/>
            <person name="Kyrpides N.C."/>
            <person name="Klenk H.P."/>
        </authorList>
    </citation>
    <scope>NUCLEOTIDE SEQUENCE [LARGE SCALE GENOMIC DNA]</scope>
    <source>
        <strain evidence="13">DSM 5631 / JCM 9629 / NBRC 100127 / Av18</strain>
    </source>
</reference>
<evidence type="ECO:0000256" key="9">
    <source>
        <dbReference type="ARBA" id="ARBA00023211"/>
    </source>
</evidence>
<dbReference type="GO" id="GO:0016879">
    <property type="term" value="F:ligase activity, forming carbon-nitrogen bonds"/>
    <property type="evidence" value="ECO:0007669"/>
    <property type="project" value="UniProtKB-UniRule"/>
</dbReference>
<dbReference type="Gene3D" id="3.40.50.20">
    <property type="match status" value="1"/>
</dbReference>
<dbReference type="InterPro" id="IPR011761">
    <property type="entry name" value="ATP-grasp"/>
</dbReference>
<dbReference type="eggNOG" id="arCOG04346">
    <property type="taxonomic scope" value="Archaea"/>
</dbReference>
<dbReference type="PANTHER" id="PTHR38147:SF2">
    <property type="entry name" value="5-FORMAMINOIMIDAZOLE-4-CARBOXAMIDE-1-(BETA)-D-RIBOFURANOSYL 5'-MONOPHOSPHATE SYNTHETASE"/>
    <property type="match status" value="1"/>
</dbReference>
<dbReference type="HOGENOM" id="CLU_065084_0_0_2"/>
<gene>
    <name evidence="10" type="primary">purP</name>
    <name evidence="12" type="ordered locus">Arcpr_1226</name>
</gene>
<dbReference type="NCBIfam" id="NF009783">
    <property type="entry name" value="PRK13278.2-4"/>
    <property type="match status" value="1"/>
</dbReference>
<keyword evidence="5 10" id="KW-0547">Nucleotide-binding</keyword>
<evidence type="ECO:0000256" key="2">
    <source>
        <dbReference type="ARBA" id="ARBA00001946"/>
    </source>
</evidence>
<evidence type="ECO:0000256" key="4">
    <source>
        <dbReference type="ARBA" id="ARBA00022723"/>
    </source>
</evidence>
<keyword evidence="8" id="KW-0460">Magnesium</keyword>
<keyword evidence="6 10" id="KW-0658">Purine biosynthesis</keyword>
<dbReference type="OrthoDB" id="98133at2157"/>
<accession>D2RDT4</accession>
<dbReference type="Gene3D" id="3.30.1490.20">
    <property type="entry name" value="ATP-grasp fold, A domain"/>
    <property type="match status" value="1"/>
</dbReference>
<dbReference type="SUPFAM" id="SSF52440">
    <property type="entry name" value="PreATP-grasp domain"/>
    <property type="match status" value="1"/>
</dbReference>
<dbReference type="GeneID" id="8739908"/>
<keyword evidence="13" id="KW-1185">Reference proteome</keyword>
<keyword evidence="4" id="KW-0479">Metal-binding</keyword>
<feature type="binding site" evidence="10">
    <location>
        <position position="222"/>
    </location>
    <ligand>
        <name>ATP</name>
        <dbReference type="ChEBI" id="CHEBI:30616"/>
    </ligand>
</feature>
<evidence type="ECO:0000256" key="5">
    <source>
        <dbReference type="ARBA" id="ARBA00022741"/>
    </source>
</evidence>
<comment type="pathway">
    <text evidence="10">Purine metabolism; IMP biosynthesis via de novo pathway; 5-formamido-1-(5-phospho-D-ribosyl)imidazole-4-carboxamide from 5-amino-1-(5-phospho-D-ribosyl)imidazole-4-carboxamide (formate route): step 1/1.</text>
</comment>
<comment type="similarity">
    <text evidence="10">Belongs to the phosphohexose mutase family.</text>
</comment>
<dbReference type="Pfam" id="PF06849">
    <property type="entry name" value="DUF1246"/>
    <property type="match status" value="1"/>
</dbReference>
<dbReference type="AlphaFoldDB" id="D2RDT4"/>
<keyword evidence="9" id="KW-0464">Manganese</keyword>
<comment type="catalytic activity">
    <reaction evidence="10">
        <text>5-amino-1-(5-phospho-beta-D-ribosyl)imidazole-4-carboxamide + formate + ATP = 5-formamido-1-(5-phospho-D-ribosyl)imidazole-4-carboxamide + ADP + phosphate</text>
        <dbReference type="Rhea" id="RHEA:24836"/>
        <dbReference type="ChEBI" id="CHEBI:15740"/>
        <dbReference type="ChEBI" id="CHEBI:30616"/>
        <dbReference type="ChEBI" id="CHEBI:43474"/>
        <dbReference type="ChEBI" id="CHEBI:58467"/>
        <dbReference type="ChEBI" id="CHEBI:58475"/>
        <dbReference type="ChEBI" id="CHEBI:456216"/>
        <dbReference type="EC" id="6.3.4.23"/>
    </reaction>
</comment>
<dbReference type="InterPro" id="IPR016185">
    <property type="entry name" value="PreATP-grasp_dom_sf"/>
</dbReference>
<feature type="binding site" evidence="10">
    <location>
        <position position="92"/>
    </location>
    <ligand>
        <name>5-amino-1-(5-phospho-beta-D-ribosyl)imidazole-4-carboxamide</name>
        <dbReference type="ChEBI" id="CHEBI:58475"/>
    </ligand>
</feature>
<dbReference type="InterPro" id="IPR023656">
    <property type="entry name" value="IMP_biosynth_PurP"/>
</dbReference>
<dbReference type="InterPro" id="IPR013815">
    <property type="entry name" value="ATP_grasp_subdomain_1"/>
</dbReference>
<evidence type="ECO:0000256" key="10">
    <source>
        <dbReference type="HAMAP-Rule" id="MF_01163"/>
    </source>
</evidence>
<dbReference type="HAMAP" id="MF_01163">
    <property type="entry name" value="IMP_biosynth_PurP"/>
    <property type="match status" value="1"/>
</dbReference>
<proteinExistence type="inferred from homology"/>
<feature type="binding site" evidence="10">
    <location>
        <position position="25"/>
    </location>
    <ligand>
        <name>5-amino-1-(5-phospho-beta-D-ribosyl)imidazole-4-carboxamide</name>
        <dbReference type="ChEBI" id="CHEBI:58475"/>
    </ligand>
</feature>
<dbReference type="Gene3D" id="3.30.470.20">
    <property type="entry name" value="ATP-grasp fold, B domain"/>
    <property type="match status" value="1"/>
</dbReference>
<dbReference type="EMBL" id="CP001857">
    <property type="protein sequence ID" value="ADB58278.1"/>
    <property type="molecule type" value="Genomic_DNA"/>
</dbReference>
<evidence type="ECO:0000256" key="8">
    <source>
        <dbReference type="ARBA" id="ARBA00022842"/>
    </source>
</evidence>
<dbReference type="Proteomes" id="UP000001901">
    <property type="component" value="Chromosome"/>
</dbReference>
<dbReference type="STRING" id="572546.Arcpr_1226"/>
<evidence type="ECO:0000313" key="13">
    <source>
        <dbReference type="Proteomes" id="UP000001901"/>
    </source>
</evidence>
<comment type="cofactor">
    <cofactor evidence="2">
        <name>Mg(2+)</name>
        <dbReference type="ChEBI" id="CHEBI:18420"/>
    </cofactor>
</comment>
<dbReference type="PIRSF" id="PIRSF004602">
    <property type="entry name" value="ATPgrasp_PurP"/>
    <property type="match status" value="1"/>
</dbReference>